<evidence type="ECO:0000256" key="3">
    <source>
        <dbReference type="ARBA" id="ARBA00022771"/>
    </source>
</evidence>
<feature type="region of interest" description="Disordered" evidence="7">
    <location>
        <begin position="980"/>
        <end position="1043"/>
    </location>
</feature>
<reference evidence="9 10" key="1">
    <citation type="journal article" date="2017" name="Nature">
        <title>The Apostasia genome and the evolution of orchids.</title>
        <authorList>
            <person name="Zhang G.Q."/>
            <person name="Liu K.W."/>
            <person name="Li Z."/>
            <person name="Lohaus R."/>
            <person name="Hsiao Y.Y."/>
            <person name="Niu S.C."/>
            <person name="Wang J.Y."/>
            <person name="Lin Y.C."/>
            <person name="Xu Q."/>
            <person name="Chen L.J."/>
            <person name="Yoshida K."/>
            <person name="Fujiwara S."/>
            <person name="Wang Z.W."/>
            <person name="Zhang Y.Q."/>
            <person name="Mitsuda N."/>
            <person name="Wang M."/>
            <person name="Liu G.H."/>
            <person name="Pecoraro L."/>
            <person name="Huang H.X."/>
            <person name="Xiao X.J."/>
            <person name="Lin M."/>
            <person name="Wu X.Y."/>
            <person name="Wu W.L."/>
            <person name="Chen Y.Y."/>
            <person name="Chang S.B."/>
            <person name="Sakamoto S."/>
            <person name="Ohme-Takagi M."/>
            <person name="Yagi M."/>
            <person name="Zeng S.J."/>
            <person name="Shen C.Y."/>
            <person name="Yeh C.M."/>
            <person name="Luo Y.B."/>
            <person name="Tsai W.C."/>
            <person name="Van de Peer Y."/>
            <person name="Liu Z.J."/>
        </authorList>
    </citation>
    <scope>NUCLEOTIDE SEQUENCE [LARGE SCALE GENOMIC DNA]</scope>
    <source>
        <strain evidence="10">cv. Shenzhen</strain>
        <tissue evidence="9">Stem</tissue>
    </source>
</reference>
<feature type="compositionally biased region" description="Polar residues" evidence="7">
    <location>
        <begin position="984"/>
        <end position="997"/>
    </location>
</feature>
<dbReference type="InterPro" id="IPR031052">
    <property type="entry name" value="FHY3/FAR1"/>
</dbReference>
<evidence type="ECO:0000256" key="5">
    <source>
        <dbReference type="PROSITE-ProRule" id="PRU00325"/>
    </source>
</evidence>
<protein>
    <submittedName>
        <fullName evidence="9">Protein FAR1-like sequence 5</fullName>
    </submittedName>
</protein>
<evidence type="ECO:0000256" key="7">
    <source>
        <dbReference type="SAM" id="MobiDB-lite"/>
    </source>
</evidence>
<dbReference type="Pfam" id="PF04434">
    <property type="entry name" value="SWIM"/>
    <property type="match status" value="1"/>
</dbReference>
<evidence type="ECO:0000313" key="10">
    <source>
        <dbReference type="Proteomes" id="UP000236161"/>
    </source>
</evidence>
<evidence type="ECO:0000256" key="2">
    <source>
        <dbReference type="ARBA" id="ARBA00022723"/>
    </source>
</evidence>
<dbReference type="AlphaFoldDB" id="A0A2I0A3M3"/>
<dbReference type="PANTHER" id="PTHR31669">
    <property type="entry name" value="PROTEIN FAR1-RELATED SEQUENCE 10-RELATED"/>
    <property type="match status" value="1"/>
</dbReference>
<evidence type="ECO:0000259" key="8">
    <source>
        <dbReference type="PROSITE" id="PS50966"/>
    </source>
</evidence>
<feature type="region of interest" description="Disordered" evidence="7">
    <location>
        <begin position="256"/>
        <end position="279"/>
    </location>
</feature>
<evidence type="ECO:0000256" key="6">
    <source>
        <dbReference type="SAM" id="Coils"/>
    </source>
</evidence>
<organism evidence="9 10">
    <name type="scientific">Apostasia shenzhenica</name>
    <dbReference type="NCBI Taxonomy" id="1088818"/>
    <lineage>
        <taxon>Eukaryota</taxon>
        <taxon>Viridiplantae</taxon>
        <taxon>Streptophyta</taxon>
        <taxon>Embryophyta</taxon>
        <taxon>Tracheophyta</taxon>
        <taxon>Spermatophyta</taxon>
        <taxon>Magnoliopsida</taxon>
        <taxon>Liliopsida</taxon>
        <taxon>Asparagales</taxon>
        <taxon>Orchidaceae</taxon>
        <taxon>Apostasioideae</taxon>
        <taxon>Apostasia</taxon>
    </lineage>
</organism>
<dbReference type="STRING" id="1088818.A0A2I0A3M3"/>
<dbReference type="PANTHER" id="PTHR31669:SF162">
    <property type="entry name" value="PROTEIN FAR1-RELATED SEQUENCE"/>
    <property type="match status" value="1"/>
</dbReference>
<sequence>MVLISEISGNRREKAEANDEIEVKEETLLAMAETAPLEEEEEARNGAGPGGETLYDERALRVAQIMRSYLQMKQTAGSGSIDDHAELPAGHRCKAMMEVVLNDDGKWTISKLETEHSHPLCYGDGGDGGNRKVAIFIGMVFESVEDAKGFYYGYAEKMGFSARTGSNRRSALSAALIMQRFVCWRGSYPLQRRNSQASTGERKRGSYRRRDLEEKKGSDGNQFDVIEVDSSVEKGGVNCGESGVEVESMPFVKNLSSSANGRGVESHLKNGGESSTLSVSAQSKLLRELGVRVYRYSSDEKRDIILRYLMKKNNRQSGERTIKFFTTQPPIGENSEQQQDNQQEQEVRRNLIGRVELQGRVVARNPKQPIREVNGVVEEPTIGMVFPNEEKAFEFYVRYAGNIGFNVRKGWWDKTARSVTRLRVYVCSKEGFRPKGCGNETKKPRPETRTGCPARLAIKLTSNGRYCVSEFVSEHNHELAAPLDIQMFKSQKFLTKLQSGSSCRTKLIPADYKNYLRSKHMKKMQLGDAGIMVEYLQKMKGENSSFFYAIQVDEDDQLTNCFWADINSMMNYQHFGDVVCFDTTYKDADHERPFVQFIGVNHHKQTIIFGTAVLYDDSVESLKWLFDTFNTAMSGKQPMTVLTGECSAIGDAIAAVWPGTVHRYCVWHIYLSALKILSEVVQSTEAFSQDFSQCIFQFEEEEDFLTAWACMLEKYGLKDNDWMAKLYEERKKWALPYVQELFYGDIQNTLQRESLNIVLKGYLRPELDLLQLLKKYEEFLKEQRYMEQEADYIANQVSSRAFNIRLLWKAANVYTPAAFEMFRMEFELIPDCMVYSCGEMTSVSEYEVVKDKSKVYFVRYDASDGSIFCSCKKFEFIGIQCCHALRVLDCRNVKELSAQYFLKRWRKDAKSGPVRDDQISTHNNEMQSSLSTRYSSLCLILYKLAAKAAESNDAYAFMEGQSLRILEQVERIIHKKLLEKPPMTTASKAQSQSQMHSESIDHESNSESRRLSGKKKDGTGRRRHQTGIEMNKRYKGHKGKSDATEVLVETTDLPVGSTEINAHARDSSNQFFHQSQSVQGSYIPGHQFGLGSFHSFHATPQFTHESSAPVLQQSPFPGDPHLVQAPDMHALQFVASSSQLGPQGGDQGHYTIPVWDFL</sequence>
<dbReference type="EMBL" id="KZ452029">
    <property type="protein sequence ID" value="PKA50151.1"/>
    <property type="molecule type" value="Genomic_DNA"/>
</dbReference>
<name>A0A2I0A3M3_9ASPA</name>
<dbReference type="Proteomes" id="UP000236161">
    <property type="component" value="Unassembled WGS sequence"/>
</dbReference>
<comment type="similarity">
    <text evidence="1">Belongs to the FHY3/FAR1 family.</text>
</comment>
<feature type="domain" description="SWIM-type" evidence="8">
    <location>
        <begin position="856"/>
        <end position="892"/>
    </location>
</feature>
<evidence type="ECO:0000256" key="1">
    <source>
        <dbReference type="ARBA" id="ARBA00005889"/>
    </source>
</evidence>
<feature type="compositionally biased region" description="Basic and acidic residues" evidence="7">
    <location>
        <begin position="200"/>
        <end position="218"/>
    </location>
</feature>
<dbReference type="InterPro" id="IPR007527">
    <property type="entry name" value="Znf_SWIM"/>
</dbReference>
<dbReference type="InterPro" id="IPR018289">
    <property type="entry name" value="MULE_transposase_dom"/>
</dbReference>
<dbReference type="Pfam" id="PF03101">
    <property type="entry name" value="FAR1"/>
    <property type="match status" value="1"/>
</dbReference>
<dbReference type="SMART" id="SM00575">
    <property type="entry name" value="ZnF_PMZ"/>
    <property type="match status" value="1"/>
</dbReference>
<keyword evidence="6" id="KW-0175">Coiled coil</keyword>
<dbReference type="OrthoDB" id="2402896at2759"/>
<keyword evidence="4" id="KW-0862">Zinc</keyword>
<dbReference type="GO" id="GO:0006355">
    <property type="term" value="P:regulation of DNA-templated transcription"/>
    <property type="evidence" value="ECO:0007669"/>
    <property type="project" value="InterPro"/>
</dbReference>
<evidence type="ECO:0000256" key="4">
    <source>
        <dbReference type="ARBA" id="ARBA00022833"/>
    </source>
</evidence>
<accession>A0A2I0A3M3</accession>
<dbReference type="PROSITE" id="PS50966">
    <property type="entry name" value="ZF_SWIM"/>
    <property type="match status" value="1"/>
</dbReference>
<feature type="coiled-coil region" evidence="6">
    <location>
        <begin position="7"/>
        <end position="34"/>
    </location>
</feature>
<keyword evidence="3 5" id="KW-0863">Zinc-finger</keyword>
<gene>
    <name evidence="9" type="primary">FRS5</name>
    <name evidence="9" type="ORF">AXF42_Ash020391</name>
</gene>
<dbReference type="InterPro" id="IPR004330">
    <property type="entry name" value="FAR1_DNA_bnd_dom"/>
</dbReference>
<proteinExistence type="inferred from homology"/>
<dbReference type="GO" id="GO:0008270">
    <property type="term" value="F:zinc ion binding"/>
    <property type="evidence" value="ECO:0007669"/>
    <property type="project" value="UniProtKB-KW"/>
</dbReference>
<dbReference type="Pfam" id="PF10551">
    <property type="entry name" value="MULE"/>
    <property type="match status" value="1"/>
</dbReference>
<dbReference type="InterPro" id="IPR006564">
    <property type="entry name" value="Znf_PMZ"/>
</dbReference>
<evidence type="ECO:0000313" key="9">
    <source>
        <dbReference type="EMBL" id="PKA50151.1"/>
    </source>
</evidence>
<feature type="region of interest" description="Disordered" evidence="7">
    <location>
        <begin position="193"/>
        <end position="218"/>
    </location>
</feature>
<keyword evidence="10" id="KW-1185">Reference proteome</keyword>
<keyword evidence="2" id="KW-0479">Metal-binding</keyword>
<feature type="compositionally biased region" description="Basic and acidic residues" evidence="7">
    <location>
        <begin position="998"/>
        <end position="1020"/>
    </location>
</feature>